<dbReference type="SUPFAM" id="SSF55729">
    <property type="entry name" value="Acyl-CoA N-acyltransferases (Nat)"/>
    <property type="match status" value="1"/>
</dbReference>
<evidence type="ECO:0000259" key="3">
    <source>
        <dbReference type="PROSITE" id="PS51186"/>
    </source>
</evidence>
<name>A0A917JA07_9SPHI</name>
<dbReference type="InterPro" id="IPR000182">
    <property type="entry name" value="GNAT_dom"/>
</dbReference>
<reference evidence="4" key="1">
    <citation type="journal article" date="2014" name="Int. J. Syst. Evol. Microbiol.">
        <title>Complete genome sequence of Corynebacterium casei LMG S-19264T (=DSM 44701T), isolated from a smear-ripened cheese.</title>
        <authorList>
            <consortium name="US DOE Joint Genome Institute (JGI-PGF)"/>
            <person name="Walter F."/>
            <person name="Albersmeier A."/>
            <person name="Kalinowski J."/>
            <person name="Ruckert C."/>
        </authorList>
    </citation>
    <scope>NUCLEOTIDE SEQUENCE</scope>
    <source>
        <strain evidence="4">CCM 8711</strain>
    </source>
</reference>
<dbReference type="AlphaFoldDB" id="A0A917JA07"/>
<dbReference type="GO" id="GO:0016747">
    <property type="term" value="F:acyltransferase activity, transferring groups other than amino-acyl groups"/>
    <property type="evidence" value="ECO:0007669"/>
    <property type="project" value="InterPro"/>
</dbReference>
<dbReference type="CDD" id="cd04301">
    <property type="entry name" value="NAT_SF"/>
    <property type="match status" value="1"/>
</dbReference>
<dbReference type="Proteomes" id="UP000662074">
    <property type="component" value="Unassembled WGS sequence"/>
</dbReference>
<dbReference type="Pfam" id="PF13673">
    <property type="entry name" value="Acetyltransf_10"/>
    <property type="match status" value="1"/>
</dbReference>
<dbReference type="RefSeq" id="WP_229747127.1">
    <property type="nucleotide sequence ID" value="NZ_BMDO01000006.1"/>
</dbReference>
<gene>
    <name evidence="4" type="ORF">GCM10011425_24680</name>
</gene>
<dbReference type="EMBL" id="BMDO01000006">
    <property type="protein sequence ID" value="GGI51256.1"/>
    <property type="molecule type" value="Genomic_DNA"/>
</dbReference>
<proteinExistence type="predicted"/>
<dbReference type="PROSITE" id="PS51186">
    <property type="entry name" value="GNAT"/>
    <property type="match status" value="1"/>
</dbReference>
<feature type="domain" description="N-acetyltransferase" evidence="3">
    <location>
        <begin position="1"/>
        <end position="138"/>
    </location>
</feature>
<protein>
    <submittedName>
        <fullName evidence="4">N-acetyltransferase</fullName>
    </submittedName>
</protein>
<dbReference type="InterPro" id="IPR016181">
    <property type="entry name" value="Acyl_CoA_acyltransferase"/>
</dbReference>
<evidence type="ECO:0000256" key="1">
    <source>
        <dbReference type="ARBA" id="ARBA00022679"/>
    </source>
</evidence>
<sequence length="138" mass="15881">MDNLHIEQIRPELTWRLRQEVLYPSEPLYAMKMDEDSHGLHFGAFYNERLVSVVSLFQTGNSFQFRKFAVLPNMQGKGVGKALLQYIIGFAKVQGGQRIWCNARSTAVKFYQKAGFVTTGQTFSKQGFDYEIFELLLT</sequence>
<dbReference type="InterPro" id="IPR050680">
    <property type="entry name" value="YpeA/RimI_acetyltransf"/>
</dbReference>
<keyword evidence="1" id="KW-0808">Transferase</keyword>
<evidence type="ECO:0000313" key="5">
    <source>
        <dbReference type="Proteomes" id="UP000662074"/>
    </source>
</evidence>
<keyword evidence="2" id="KW-0012">Acyltransferase</keyword>
<dbReference type="PANTHER" id="PTHR43420">
    <property type="entry name" value="ACETYLTRANSFERASE"/>
    <property type="match status" value="1"/>
</dbReference>
<evidence type="ECO:0000256" key="2">
    <source>
        <dbReference type="ARBA" id="ARBA00023315"/>
    </source>
</evidence>
<evidence type="ECO:0000313" key="4">
    <source>
        <dbReference type="EMBL" id="GGI51256.1"/>
    </source>
</evidence>
<dbReference type="PANTHER" id="PTHR43420:SF42">
    <property type="entry name" value="N-ACETYLTRANSFERASE DOMAIN-CONTAINING PROTEIN"/>
    <property type="match status" value="1"/>
</dbReference>
<keyword evidence="5" id="KW-1185">Reference proteome</keyword>
<organism evidence="4 5">
    <name type="scientific">Mucilaginibacter galii</name>
    <dbReference type="NCBI Taxonomy" id="2005073"/>
    <lineage>
        <taxon>Bacteria</taxon>
        <taxon>Pseudomonadati</taxon>
        <taxon>Bacteroidota</taxon>
        <taxon>Sphingobacteriia</taxon>
        <taxon>Sphingobacteriales</taxon>
        <taxon>Sphingobacteriaceae</taxon>
        <taxon>Mucilaginibacter</taxon>
    </lineage>
</organism>
<reference evidence="4" key="2">
    <citation type="submission" date="2020-09" db="EMBL/GenBank/DDBJ databases">
        <authorList>
            <person name="Sun Q."/>
            <person name="Sedlacek I."/>
        </authorList>
    </citation>
    <scope>NUCLEOTIDE SEQUENCE</scope>
    <source>
        <strain evidence="4">CCM 8711</strain>
    </source>
</reference>
<comment type="caution">
    <text evidence="4">The sequence shown here is derived from an EMBL/GenBank/DDBJ whole genome shotgun (WGS) entry which is preliminary data.</text>
</comment>
<accession>A0A917JA07</accession>
<dbReference type="Gene3D" id="3.40.630.30">
    <property type="match status" value="1"/>
</dbReference>